<dbReference type="Proteomes" id="UP000324585">
    <property type="component" value="Unassembled WGS sequence"/>
</dbReference>
<dbReference type="PANTHER" id="PTHR43334:SF1">
    <property type="entry name" value="3-HYDROXYPROPIONATE--COA LIGASE [ADP-FORMING]"/>
    <property type="match status" value="1"/>
</dbReference>
<dbReference type="Gene3D" id="3.40.630.30">
    <property type="match status" value="1"/>
</dbReference>
<dbReference type="PANTHER" id="PTHR43334">
    <property type="entry name" value="ACETATE--COA LIGASE [ADP-FORMING]"/>
    <property type="match status" value="1"/>
</dbReference>
<keyword evidence="1 6" id="KW-0436">Ligase</keyword>
<dbReference type="Pfam" id="PF13549">
    <property type="entry name" value="ATP-grasp_5"/>
    <property type="match status" value="1"/>
</dbReference>
<dbReference type="Gene3D" id="3.40.50.720">
    <property type="entry name" value="NAD(P)-binding Rossmann-like Domain"/>
    <property type="match status" value="1"/>
</dbReference>
<dbReference type="OrthoDB" id="1664372at2759"/>
<feature type="compositionally biased region" description="Basic and acidic residues" evidence="4">
    <location>
        <begin position="1059"/>
        <end position="1077"/>
    </location>
</feature>
<evidence type="ECO:0000313" key="7">
    <source>
        <dbReference type="Proteomes" id="UP000324585"/>
    </source>
</evidence>
<dbReference type="SUPFAM" id="SSF52210">
    <property type="entry name" value="Succinyl-CoA synthetase domains"/>
    <property type="match status" value="2"/>
</dbReference>
<dbReference type="Pfam" id="PF13380">
    <property type="entry name" value="CoA_binding_2"/>
    <property type="match status" value="1"/>
</dbReference>
<comment type="caution">
    <text evidence="6">The sequence shown here is derived from an EMBL/GenBank/DDBJ whole genome shotgun (WGS) entry which is preliminary data.</text>
</comment>
<dbReference type="InterPro" id="IPR036291">
    <property type="entry name" value="NAD(P)-bd_dom_sf"/>
</dbReference>
<evidence type="ECO:0000256" key="1">
    <source>
        <dbReference type="ARBA" id="ARBA00022598"/>
    </source>
</evidence>
<dbReference type="Gene3D" id="3.40.50.261">
    <property type="entry name" value="Succinyl-CoA synthetase domains"/>
    <property type="match status" value="2"/>
</dbReference>
<dbReference type="EMBL" id="VRMN01000001">
    <property type="protein sequence ID" value="KAA8497483.1"/>
    <property type="molecule type" value="Genomic_DNA"/>
</dbReference>
<feature type="region of interest" description="Disordered" evidence="4">
    <location>
        <begin position="1059"/>
        <end position="1106"/>
    </location>
</feature>
<dbReference type="Gene3D" id="3.30.470.20">
    <property type="entry name" value="ATP-grasp fold, B domain"/>
    <property type="match status" value="1"/>
</dbReference>
<dbReference type="InterPro" id="IPR032875">
    <property type="entry name" value="Succ_CoA_lig_flav_dom"/>
</dbReference>
<gene>
    <name evidence="6" type="ORF">FVE85_5068</name>
</gene>
<evidence type="ECO:0000256" key="2">
    <source>
        <dbReference type="ARBA" id="ARBA00022741"/>
    </source>
</evidence>
<evidence type="ECO:0000259" key="5">
    <source>
        <dbReference type="SMART" id="SM00881"/>
    </source>
</evidence>
<evidence type="ECO:0000256" key="3">
    <source>
        <dbReference type="ARBA" id="ARBA00022840"/>
    </source>
</evidence>
<organism evidence="6 7">
    <name type="scientific">Porphyridium purpureum</name>
    <name type="common">Red alga</name>
    <name type="synonym">Porphyridium cruentum</name>
    <dbReference type="NCBI Taxonomy" id="35688"/>
    <lineage>
        <taxon>Eukaryota</taxon>
        <taxon>Rhodophyta</taxon>
        <taxon>Bangiophyceae</taxon>
        <taxon>Porphyridiales</taxon>
        <taxon>Porphyridiaceae</taxon>
        <taxon>Porphyridium</taxon>
    </lineage>
</organism>
<dbReference type="GO" id="GO:0016874">
    <property type="term" value="F:ligase activity"/>
    <property type="evidence" value="ECO:0007669"/>
    <property type="project" value="UniProtKB-KW"/>
</dbReference>
<keyword evidence="7" id="KW-1185">Reference proteome</keyword>
<dbReference type="SMART" id="SM00881">
    <property type="entry name" value="CoA_binding"/>
    <property type="match status" value="1"/>
</dbReference>
<protein>
    <submittedName>
        <fullName evidence="6">Acetate--CoA ligase ADP-forming I</fullName>
    </submittedName>
</protein>
<dbReference type="AlphaFoldDB" id="A0A5J4Z3G9"/>
<proteinExistence type="predicted"/>
<dbReference type="InterPro" id="IPR003781">
    <property type="entry name" value="CoA-bd"/>
</dbReference>
<feature type="domain" description="CoA-binding" evidence="5">
    <location>
        <begin position="149"/>
        <end position="266"/>
    </location>
</feature>
<dbReference type="Pfam" id="PF13607">
    <property type="entry name" value="Succ_CoA_lig"/>
    <property type="match status" value="1"/>
</dbReference>
<name>A0A5J4Z3G9_PORPP</name>
<dbReference type="SUPFAM" id="SSF51735">
    <property type="entry name" value="NAD(P)-binding Rossmann-fold domains"/>
    <property type="match status" value="1"/>
</dbReference>
<evidence type="ECO:0000256" key="4">
    <source>
        <dbReference type="SAM" id="MobiDB-lite"/>
    </source>
</evidence>
<accession>A0A5J4Z3G9</accession>
<keyword evidence="2" id="KW-0547">Nucleotide-binding</keyword>
<sequence length="1195" mass="128283">MRRQLQGLASLRAASGLVAPRGRDDGRGGRRRLWSVRQVVVAAFSGSPAAIGRTRNGAAAAMMERAVRLQAPFLRSLGTAHGRHRPARTFMCSASGSALIYKPVRARGLKASSPMHAALRDRMQAEGFELMDAASYALMGKETHPLEALFNAKHILVVGATDRPGTLGASVMQNLLKDRGLMSAVNTAPLDETGEQTQLNHPELTLVAHSRRTVHGISTYASVEDAPGEQDLALILNRAELAVQVVRDLIKHKPSVRCAVLYGQDFDESDTVSGKSYIAQIDELVAMQPSLRLLGPHSSGVLSTAASSRAPFSALFAPIINVRPGGLALLTNSGALMCALMDWSVREQFGFSRIVSLGRMRDLDWSDTIGFLGNDPATRAIIVHMEGIGDVRSFISAAREVALRKPIIVLKSLVYAETRAAVRFLSDEEHGTNAIDNDVLSEIFRRTGVLRVSKIDELFLSARALATQPVPEGPRLGIVTNAGGPGLVAVDALLSGSGKLAKLSSTTSEFLARALPPGSSTKSLVDISWEGDVENPHIYHDAVSAALRDENTDAVLVVLSPQANTRPIQAAHEVAALAPEAQALHKTLLASWMGGSNLLDAHAVLRRAGIPNFAFVDAAVRIFNYLVDYKLALRNLYEVPDSSSSANATASGTAAGRVTKWKDAAVRCRKTIQQIQAATQHGSEIELGYADAAKVLGSYGIPCLRTAIVESMDEAVIIAAEMRLPVSLTITRGERAGDGASSGAFGAFATGGETTYYCDSTDAIRRVFRSVVEPEAVRITLSPASGCLSEPNFGSQSGGRGALPAAPGGARAPRGVTVALKKAIVRDEDRSNMERSIFKLVLTSRIEPHVGPVLVVGSRGIFSQDRALLLPPLSIPLARLGMDRTAVYSHMCDVESPNRHILENIVVQMSRLVTEQCVLSSHLELHVSPALVAVTDASMRISPAGAPPPRCAIRPYPTEYPYFSLWPGDSMGTAPVMMRIIRPEDEPLVRRFVEQVTGRAEPTVHSESDDSWVGDRIANLCHSDYATKLTLLAEARNRDSGMVDIVAMGTLIIDPRLRRGMDRDKNARSEPQSREGTEASGARATNAPASGTQATPAHDALPSPLASQVASVPPQLLEKNFSVIVHSSDRSPGLRIELLRRMVQIAREESIPRLVGIISEENGLLLRTCKMVGFRLEPIPGSHGKVRVEFSVKAK</sequence>
<evidence type="ECO:0000313" key="6">
    <source>
        <dbReference type="EMBL" id="KAA8497483.1"/>
    </source>
</evidence>
<dbReference type="GO" id="GO:0005524">
    <property type="term" value="F:ATP binding"/>
    <property type="evidence" value="ECO:0007669"/>
    <property type="project" value="UniProtKB-KW"/>
</dbReference>
<reference evidence="7" key="1">
    <citation type="journal article" date="2019" name="Nat. Commun.">
        <title>Expansion of phycobilisome linker gene families in mesophilic red algae.</title>
        <authorList>
            <person name="Lee J."/>
            <person name="Kim D."/>
            <person name="Bhattacharya D."/>
            <person name="Yoon H.S."/>
        </authorList>
    </citation>
    <scope>NUCLEOTIDE SEQUENCE [LARGE SCALE GENOMIC DNA]</scope>
    <source>
        <strain evidence="7">CCMP 1328</strain>
    </source>
</reference>
<keyword evidence="3" id="KW-0067">ATP-binding</keyword>
<dbReference type="InterPro" id="IPR051538">
    <property type="entry name" value="Acyl-CoA_Synth/Transferase"/>
</dbReference>
<dbReference type="InterPro" id="IPR016102">
    <property type="entry name" value="Succinyl-CoA_synth-like"/>
</dbReference>
<dbReference type="OMA" id="WPGDSMG"/>